<sequence>MARMGVKGRCVVSGVIRLEKLSTIYLPYSYEPLKYEYNRDVAEQSSYHAKSKALFTVGNDLIHSIDISNPYSPTVTHYTRVAGGELTDVEVCDDKLAVTWDNKVDPIDGKVFVYDIAKTGDLALSVEVTVGAVPDMLQWTPDCKRLVVAVEGEMRVINGQFVDPEGSIAVVRIDGGQYELKRANFSKFNDLADYYVSKGVRWVYRKNGSTFAQDLEPEYIALNKDGKTAYISLQENNAVAVMDVEKAEILELYGLGSKSWSNLSISLDGSNHLSDLPLHSLYQPDTIKYFEFEGKEYILTANEGEEKEYEKLNFTDGVSIAELIEKNAINDELRERLNDDERIGRLRVSSIDGLDENGLHETLHAYGARSYSIRRASDLSLIYDSGDDIEKNIHKHIPYVLGSNGKDIDKTPEGAAGSRSAKKGPETENVDVGRAFKKTLLFVANERPGVILIYSFDRQLASNFESIHYAGGQGRSWLNLYENRATADVDPEDIKFIPEEQSPHSKPMLIVSGTTSGTVSCYQVVDDLPEEKREFAPTPSVYFPHLEDSSTD</sequence>
<dbReference type="InterPro" id="IPR015943">
    <property type="entry name" value="WD40/YVTN_repeat-like_dom_sf"/>
</dbReference>
<comment type="caution">
    <text evidence="3">The sequence shown here is derived from an EMBL/GenBank/DDBJ whole genome shotgun (WGS) entry which is preliminary data.</text>
</comment>
<feature type="domain" description="Choice-of-anchor I" evidence="2">
    <location>
        <begin position="108"/>
        <end position="524"/>
    </location>
</feature>
<dbReference type="SUPFAM" id="SSF75011">
    <property type="entry name" value="3-carboxy-cis,cis-mucoante lactonizing enzyme"/>
    <property type="match status" value="1"/>
</dbReference>
<dbReference type="Gene3D" id="2.130.10.10">
    <property type="entry name" value="YVTN repeat-like/Quinoprotein amine dehydrogenase"/>
    <property type="match status" value="1"/>
</dbReference>
<evidence type="ECO:0000259" key="2">
    <source>
        <dbReference type="Pfam" id="PF22494"/>
    </source>
</evidence>
<proteinExistence type="predicted"/>
<dbReference type="NCBIfam" id="NF038117">
    <property type="entry name" value="choice_anch_I"/>
    <property type="match status" value="1"/>
</dbReference>
<organism evidence="3 4">
    <name type="scientific">Dimorphilus gyrociliatus</name>
    <dbReference type="NCBI Taxonomy" id="2664684"/>
    <lineage>
        <taxon>Eukaryota</taxon>
        <taxon>Metazoa</taxon>
        <taxon>Spiralia</taxon>
        <taxon>Lophotrochozoa</taxon>
        <taxon>Annelida</taxon>
        <taxon>Polychaeta</taxon>
        <taxon>Polychaeta incertae sedis</taxon>
        <taxon>Dinophilidae</taxon>
        <taxon>Dimorphilus</taxon>
    </lineage>
</organism>
<keyword evidence="4" id="KW-1185">Reference proteome</keyword>
<dbReference type="Proteomes" id="UP000549394">
    <property type="component" value="Unassembled WGS sequence"/>
</dbReference>
<dbReference type="AlphaFoldDB" id="A0A7I8W4S5"/>
<dbReference type="InterPro" id="IPR055188">
    <property type="entry name" value="Choice_anch_I"/>
</dbReference>
<dbReference type="PANTHER" id="PTHR46928:SF1">
    <property type="entry name" value="MESENCHYME-SPECIFIC CELL SURFACE GLYCOPROTEIN"/>
    <property type="match status" value="1"/>
</dbReference>
<evidence type="ECO:0000256" key="1">
    <source>
        <dbReference type="SAM" id="MobiDB-lite"/>
    </source>
</evidence>
<dbReference type="PANTHER" id="PTHR46928">
    <property type="entry name" value="MESENCHYME-SPECIFIC CELL SURFACE GLYCOPROTEIN"/>
    <property type="match status" value="1"/>
</dbReference>
<feature type="region of interest" description="Disordered" evidence="1">
    <location>
        <begin position="404"/>
        <end position="427"/>
    </location>
</feature>
<dbReference type="OrthoDB" id="425936at2759"/>
<protein>
    <submittedName>
        <fullName evidence="3">DgyrCDS11479</fullName>
    </submittedName>
</protein>
<accession>A0A7I8W4S5</accession>
<evidence type="ECO:0000313" key="4">
    <source>
        <dbReference type="Proteomes" id="UP000549394"/>
    </source>
</evidence>
<name>A0A7I8W4S5_9ANNE</name>
<gene>
    <name evidence="3" type="ORF">DGYR_LOCUS10824</name>
</gene>
<dbReference type="InterPro" id="IPR052956">
    <property type="entry name" value="Mesenchyme-surface_protein"/>
</dbReference>
<evidence type="ECO:0000313" key="3">
    <source>
        <dbReference type="EMBL" id="CAD5123106.1"/>
    </source>
</evidence>
<reference evidence="3 4" key="1">
    <citation type="submission" date="2020-08" db="EMBL/GenBank/DDBJ databases">
        <authorList>
            <person name="Hejnol A."/>
        </authorList>
    </citation>
    <scope>NUCLEOTIDE SEQUENCE [LARGE SCALE GENOMIC DNA]</scope>
</reference>
<dbReference type="EMBL" id="CAJFCJ010000019">
    <property type="protein sequence ID" value="CAD5123106.1"/>
    <property type="molecule type" value="Genomic_DNA"/>
</dbReference>
<dbReference type="Pfam" id="PF22494">
    <property type="entry name" value="choice_anch_I"/>
    <property type="match status" value="1"/>
</dbReference>